<protein>
    <submittedName>
        <fullName evidence="2">Uncharacterized protein</fullName>
    </submittedName>
</protein>
<dbReference type="OrthoDB" id="5487371at2759"/>
<sequence length="178" mass="20529">MTLKNKSLWLLQLYHRMILLPWIDWEEIGKFFESRTRDECETAKRKYSNATNLVEARKKRLAECTRKRKDAERLEEEGRLLKHRKTGAALLQEEGYLVQQISEAERKVKKFERHMEDLARTSDLGSCQERRVAVQLGDEFNQEELEESALDGEEASDGEETCASPVPTGGAIDISISL</sequence>
<dbReference type="EMBL" id="ML120415">
    <property type="protein sequence ID" value="RPA96296.1"/>
    <property type="molecule type" value="Genomic_DNA"/>
</dbReference>
<dbReference type="Proteomes" id="UP000276215">
    <property type="component" value="Unassembled WGS sequence"/>
</dbReference>
<dbReference type="AlphaFoldDB" id="A0A3N4JDE6"/>
<feature type="region of interest" description="Disordered" evidence="1">
    <location>
        <begin position="141"/>
        <end position="178"/>
    </location>
</feature>
<gene>
    <name evidence="2" type="ORF">L873DRAFT_1845431</name>
</gene>
<name>A0A3N4JDE6_9PEZI</name>
<proteinExistence type="predicted"/>
<organism evidence="2 3">
    <name type="scientific">Choiromyces venosus 120613-1</name>
    <dbReference type="NCBI Taxonomy" id="1336337"/>
    <lineage>
        <taxon>Eukaryota</taxon>
        <taxon>Fungi</taxon>
        <taxon>Dikarya</taxon>
        <taxon>Ascomycota</taxon>
        <taxon>Pezizomycotina</taxon>
        <taxon>Pezizomycetes</taxon>
        <taxon>Pezizales</taxon>
        <taxon>Tuberaceae</taxon>
        <taxon>Choiromyces</taxon>
    </lineage>
</organism>
<keyword evidence="3" id="KW-1185">Reference proteome</keyword>
<evidence type="ECO:0000313" key="2">
    <source>
        <dbReference type="EMBL" id="RPA96296.1"/>
    </source>
</evidence>
<reference evidence="2 3" key="1">
    <citation type="journal article" date="2018" name="Nat. Ecol. Evol.">
        <title>Pezizomycetes genomes reveal the molecular basis of ectomycorrhizal truffle lifestyle.</title>
        <authorList>
            <person name="Murat C."/>
            <person name="Payen T."/>
            <person name="Noel B."/>
            <person name="Kuo A."/>
            <person name="Morin E."/>
            <person name="Chen J."/>
            <person name="Kohler A."/>
            <person name="Krizsan K."/>
            <person name="Balestrini R."/>
            <person name="Da Silva C."/>
            <person name="Montanini B."/>
            <person name="Hainaut M."/>
            <person name="Levati E."/>
            <person name="Barry K.W."/>
            <person name="Belfiori B."/>
            <person name="Cichocki N."/>
            <person name="Clum A."/>
            <person name="Dockter R.B."/>
            <person name="Fauchery L."/>
            <person name="Guy J."/>
            <person name="Iotti M."/>
            <person name="Le Tacon F."/>
            <person name="Lindquist E.A."/>
            <person name="Lipzen A."/>
            <person name="Malagnac F."/>
            <person name="Mello A."/>
            <person name="Molinier V."/>
            <person name="Miyauchi S."/>
            <person name="Poulain J."/>
            <person name="Riccioni C."/>
            <person name="Rubini A."/>
            <person name="Sitrit Y."/>
            <person name="Splivallo R."/>
            <person name="Traeger S."/>
            <person name="Wang M."/>
            <person name="Zifcakova L."/>
            <person name="Wipf D."/>
            <person name="Zambonelli A."/>
            <person name="Paolocci F."/>
            <person name="Nowrousian M."/>
            <person name="Ottonello S."/>
            <person name="Baldrian P."/>
            <person name="Spatafora J.W."/>
            <person name="Henrissat B."/>
            <person name="Nagy L.G."/>
            <person name="Aury J.M."/>
            <person name="Wincker P."/>
            <person name="Grigoriev I.V."/>
            <person name="Bonfante P."/>
            <person name="Martin F.M."/>
        </authorList>
    </citation>
    <scope>NUCLEOTIDE SEQUENCE [LARGE SCALE GENOMIC DNA]</scope>
    <source>
        <strain evidence="2 3">120613-1</strain>
    </source>
</reference>
<evidence type="ECO:0000256" key="1">
    <source>
        <dbReference type="SAM" id="MobiDB-lite"/>
    </source>
</evidence>
<evidence type="ECO:0000313" key="3">
    <source>
        <dbReference type="Proteomes" id="UP000276215"/>
    </source>
</evidence>
<accession>A0A3N4JDE6</accession>
<feature type="compositionally biased region" description="Acidic residues" evidence="1">
    <location>
        <begin position="141"/>
        <end position="160"/>
    </location>
</feature>